<keyword evidence="3" id="KW-0722">Serine protease inhibitor</keyword>
<evidence type="ECO:0000256" key="1">
    <source>
        <dbReference type="ARBA" id="ARBA00009500"/>
    </source>
</evidence>
<protein>
    <recommendedName>
        <fullName evidence="5">Serpin domain-containing protein</fullName>
    </recommendedName>
</protein>
<dbReference type="InterPro" id="IPR042185">
    <property type="entry name" value="Serpin_sf_2"/>
</dbReference>
<dbReference type="EMBL" id="GEZM01003478">
    <property type="protein sequence ID" value="JAV96783.1"/>
    <property type="molecule type" value="Transcribed_RNA"/>
</dbReference>
<evidence type="ECO:0000256" key="4">
    <source>
        <dbReference type="RuleBase" id="RU000411"/>
    </source>
</evidence>
<name>A0A1Y1NFS9_PHOPY</name>
<dbReference type="Gene3D" id="3.30.497.10">
    <property type="entry name" value="Antithrombin, subunit I, domain 2"/>
    <property type="match status" value="1"/>
</dbReference>
<reference evidence="6" key="1">
    <citation type="journal article" date="2016" name="Sci. Rep.">
        <title>Molecular characterization of firefly nuptial gifts: a multi-omics approach sheds light on postcopulatory sexual selection.</title>
        <authorList>
            <person name="Al-Wathiqui N."/>
            <person name="Fallon T.R."/>
            <person name="South A."/>
            <person name="Weng J.K."/>
            <person name="Lewis S.M."/>
        </authorList>
    </citation>
    <scope>NUCLEOTIDE SEQUENCE</scope>
</reference>
<dbReference type="InterPro" id="IPR042178">
    <property type="entry name" value="Serpin_sf_1"/>
</dbReference>
<dbReference type="InterPro" id="IPR000215">
    <property type="entry name" value="Serpin_fam"/>
</dbReference>
<proteinExistence type="inferred from homology"/>
<evidence type="ECO:0000256" key="2">
    <source>
        <dbReference type="ARBA" id="ARBA00022690"/>
    </source>
</evidence>
<dbReference type="PANTHER" id="PTHR11461">
    <property type="entry name" value="SERINE PROTEASE INHIBITOR, SERPIN"/>
    <property type="match status" value="1"/>
</dbReference>
<evidence type="ECO:0000259" key="5">
    <source>
        <dbReference type="SMART" id="SM00093"/>
    </source>
</evidence>
<dbReference type="AlphaFoldDB" id="A0A1Y1NFS9"/>
<organism evidence="6">
    <name type="scientific">Photinus pyralis</name>
    <name type="common">Common eastern firefly</name>
    <name type="synonym">Lampyris pyralis</name>
    <dbReference type="NCBI Taxonomy" id="7054"/>
    <lineage>
        <taxon>Eukaryota</taxon>
        <taxon>Metazoa</taxon>
        <taxon>Ecdysozoa</taxon>
        <taxon>Arthropoda</taxon>
        <taxon>Hexapoda</taxon>
        <taxon>Insecta</taxon>
        <taxon>Pterygota</taxon>
        <taxon>Neoptera</taxon>
        <taxon>Endopterygota</taxon>
        <taxon>Coleoptera</taxon>
        <taxon>Polyphaga</taxon>
        <taxon>Elateriformia</taxon>
        <taxon>Elateroidea</taxon>
        <taxon>Lampyridae</taxon>
        <taxon>Lampyrinae</taxon>
        <taxon>Photinus</taxon>
    </lineage>
</organism>
<evidence type="ECO:0000313" key="6">
    <source>
        <dbReference type="EMBL" id="JAV96783.1"/>
    </source>
</evidence>
<comment type="similarity">
    <text evidence="1 4">Belongs to the serpin family.</text>
</comment>
<accession>A0A1Y1NFS9</accession>
<dbReference type="SUPFAM" id="SSF56574">
    <property type="entry name" value="Serpins"/>
    <property type="match status" value="1"/>
</dbReference>
<dbReference type="InterPro" id="IPR023795">
    <property type="entry name" value="Serpin_CS"/>
</dbReference>
<dbReference type="GO" id="GO:0004867">
    <property type="term" value="F:serine-type endopeptidase inhibitor activity"/>
    <property type="evidence" value="ECO:0007669"/>
    <property type="project" value="UniProtKB-KW"/>
</dbReference>
<dbReference type="Pfam" id="PF00079">
    <property type="entry name" value="Serpin"/>
    <property type="match status" value="1"/>
</dbReference>
<dbReference type="InterPro" id="IPR023796">
    <property type="entry name" value="Serpin_dom"/>
</dbReference>
<evidence type="ECO:0000256" key="3">
    <source>
        <dbReference type="ARBA" id="ARBA00022900"/>
    </source>
</evidence>
<dbReference type="SMART" id="SM00093">
    <property type="entry name" value="SERPIN"/>
    <property type="match status" value="1"/>
</dbReference>
<dbReference type="Gene3D" id="2.30.39.10">
    <property type="entry name" value="Alpha-1-antitrypsin, domain 1"/>
    <property type="match status" value="1"/>
</dbReference>
<feature type="domain" description="Serpin" evidence="5">
    <location>
        <begin position="48"/>
        <end position="399"/>
    </location>
</feature>
<dbReference type="InterPro" id="IPR036186">
    <property type="entry name" value="Serpin_sf"/>
</dbReference>
<dbReference type="GO" id="GO:0005615">
    <property type="term" value="C:extracellular space"/>
    <property type="evidence" value="ECO:0007669"/>
    <property type="project" value="InterPro"/>
</dbReference>
<keyword evidence="2" id="KW-0646">Protease inhibitor</keyword>
<dbReference type="PANTHER" id="PTHR11461:SF211">
    <property type="entry name" value="GH10112P-RELATED"/>
    <property type="match status" value="1"/>
</dbReference>
<sequence>MYNLNRTAPFTINTMRILVLLSTGLVLTFAQNSALLQEFIAGNQRFTVELYKEVRKGTDGNFLINPLSLQMIMSLALIGESDEDFRKIFSTLQRPEATLDESKEMFTQIVANLDKTGDSTIASANRIFVKKGLEIGEDLKVSAVNNFKSEIEEINFLARSSISKINRWVGQNTFDEGVQMVTDKSFSKKTKSVLVNLQYFKGYWQKSFPTRATKPGPFYVSETVTKQVELMEVFTNFKYAYNQSLRAQFIEIPLRDSDMFMTVILPDDKYGLPRLEERIDELFYEQFYYGPKVRFVLPKFDIKATAQLDDALRNMGMEGAIGENSGNPDDNKFQVTNVYQKAIIIVSEDGQMPPARRGKIQGTPPWVQIVVNFVADHPFLFYLKSPGAGVFFIGRYVSP</sequence>
<dbReference type="PROSITE" id="PS00284">
    <property type="entry name" value="SERPIN"/>
    <property type="match status" value="1"/>
</dbReference>